<dbReference type="AlphaFoldDB" id="A0ABD7VTX3"/>
<evidence type="ECO:0000256" key="1">
    <source>
        <dbReference type="SAM" id="MobiDB-lite"/>
    </source>
</evidence>
<evidence type="ECO:0000256" key="2">
    <source>
        <dbReference type="SAM" id="Phobius"/>
    </source>
</evidence>
<dbReference type="EMBL" id="CABWKB010000020">
    <property type="protein sequence ID" value="VWQ26142.1"/>
    <property type="molecule type" value="Genomic_DNA"/>
</dbReference>
<keyword evidence="2" id="KW-1133">Transmembrane helix</keyword>
<feature type="region of interest" description="Disordered" evidence="1">
    <location>
        <begin position="1"/>
        <end position="103"/>
    </location>
</feature>
<gene>
    <name evidence="3" type="ORF">BIFLH24_01957</name>
</gene>
<keyword evidence="2" id="KW-0812">Transmembrane</keyword>
<keyword evidence="2" id="KW-0472">Membrane</keyword>
<evidence type="ECO:0000313" key="3">
    <source>
        <dbReference type="EMBL" id="VWQ26142.1"/>
    </source>
</evidence>
<name>A0ABD7VTX3_BIFBR</name>
<organism evidence="3 4">
    <name type="scientific">Bifidobacterium breve</name>
    <dbReference type="NCBI Taxonomy" id="1685"/>
    <lineage>
        <taxon>Bacteria</taxon>
        <taxon>Bacillati</taxon>
        <taxon>Actinomycetota</taxon>
        <taxon>Actinomycetes</taxon>
        <taxon>Bifidobacteriales</taxon>
        <taxon>Bifidobacteriaceae</taxon>
        <taxon>Bifidobacterium</taxon>
    </lineage>
</organism>
<sequence>MTAGSSRAPPVPVPTPGSPTGCPSRPRRRCRRGARPLVHSDRGLPLPVARMAGPHGTVRPDMVDGREGPFPGQRRRGGVLRQDEDGIRPSRALGGTTPRRGTRLGRRLHPLARPRAHQTVARLDEPGTIPPEPGNGCVIISKKTSAAPYHYVRGMLVILMCVWAIMCIWLTLFPQRTILCECIREDPRPQKRLGVFLMSSRTQMWK</sequence>
<feature type="compositionally biased region" description="Basic residues" evidence="1">
    <location>
        <begin position="25"/>
        <end position="34"/>
    </location>
</feature>
<protein>
    <submittedName>
        <fullName evidence="3">Uncharacterized protein</fullName>
    </submittedName>
</protein>
<accession>A0ABD7VTX3</accession>
<feature type="transmembrane region" description="Helical" evidence="2">
    <location>
        <begin position="151"/>
        <end position="172"/>
    </location>
</feature>
<evidence type="ECO:0000313" key="4">
    <source>
        <dbReference type="Proteomes" id="UP000494173"/>
    </source>
</evidence>
<proteinExistence type="predicted"/>
<reference evidence="3 4" key="1">
    <citation type="submission" date="2019-10" db="EMBL/GenBank/DDBJ databases">
        <authorList>
            <consortium name="Melissa Lawson"/>
            <person name="O'neill I."/>
        </authorList>
    </citation>
    <scope>NUCLEOTIDE SEQUENCE [LARGE SCALE GENOMIC DNA]</scope>
    <source>
        <strain evidence="3">LH_24</strain>
    </source>
</reference>
<comment type="caution">
    <text evidence="3">The sequence shown here is derived from an EMBL/GenBank/DDBJ whole genome shotgun (WGS) entry which is preliminary data.</text>
</comment>
<dbReference type="Proteomes" id="UP000494173">
    <property type="component" value="Unassembled WGS sequence"/>
</dbReference>